<dbReference type="Proteomes" id="UP000028549">
    <property type="component" value="Unassembled WGS sequence"/>
</dbReference>
<evidence type="ECO:0000256" key="1">
    <source>
        <dbReference type="SAM" id="Coils"/>
    </source>
</evidence>
<dbReference type="AlphaFoldDB" id="A0A084GJP0"/>
<dbReference type="STRING" id="246786.GS18_0219385"/>
<evidence type="ECO:0000313" key="3">
    <source>
        <dbReference type="Proteomes" id="UP000028549"/>
    </source>
</evidence>
<keyword evidence="3" id="KW-1185">Reference proteome</keyword>
<evidence type="ECO:0008006" key="4">
    <source>
        <dbReference type="Google" id="ProtNLM"/>
    </source>
</evidence>
<name>A0A084GJP0_METID</name>
<protein>
    <recommendedName>
        <fullName evidence="4">Gas vesicle protein</fullName>
    </recommendedName>
</protein>
<dbReference type="RefSeq" id="WP_029567110.1">
    <property type="nucleotide sequence ID" value="NZ_JNVC02000019.1"/>
</dbReference>
<dbReference type="OrthoDB" id="2353585at2"/>
<proteinExistence type="predicted"/>
<sequence>MSESSSLFLKGVFAGAAIGGAITLMHKPTRDQFVRQGIALKDKTAVYIENPSLLTEEIKEQIDKARAVVQDAKDDIDFINEKINELKETTPQVLQMIEETKERFLTDK</sequence>
<dbReference type="EMBL" id="JNVC02000019">
    <property type="protein sequence ID" value="KEZ47552.1"/>
    <property type="molecule type" value="Genomic_DNA"/>
</dbReference>
<organism evidence="2 3">
    <name type="scientific">Metabacillus indicus</name>
    <name type="common">Bacillus indicus</name>
    <dbReference type="NCBI Taxonomy" id="246786"/>
    <lineage>
        <taxon>Bacteria</taxon>
        <taxon>Bacillati</taxon>
        <taxon>Bacillota</taxon>
        <taxon>Bacilli</taxon>
        <taxon>Bacillales</taxon>
        <taxon>Bacillaceae</taxon>
        <taxon>Metabacillus</taxon>
    </lineage>
</organism>
<comment type="caution">
    <text evidence="2">The sequence shown here is derived from an EMBL/GenBank/DDBJ whole genome shotgun (WGS) entry which is preliminary data.</text>
</comment>
<keyword evidence="1" id="KW-0175">Coiled coil</keyword>
<feature type="coiled-coil region" evidence="1">
    <location>
        <begin position="55"/>
        <end position="89"/>
    </location>
</feature>
<reference evidence="2 3" key="1">
    <citation type="journal article" date="2005" name="Int. J. Syst. Evol. Microbiol.">
        <title>Bacillus cibi sp. nov., isolated from jeotgal, a traditional Korean fermented seafood.</title>
        <authorList>
            <person name="Yoon J.H."/>
            <person name="Lee C.H."/>
            <person name="Oh T.K."/>
        </authorList>
    </citation>
    <scope>NUCLEOTIDE SEQUENCE [LARGE SCALE GENOMIC DNA]</scope>
    <source>
        <strain evidence="2 3">DSM 16189</strain>
    </source>
</reference>
<accession>A0A084GJP0</accession>
<evidence type="ECO:0000313" key="2">
    <source>
        <dbReference type="EMBL" id="KEZ47552.1"/>
    </source>
</evidence>
<gene>
    <name evidence="2" type="ORF">GS18_0219385</name>
</gene>